<evidence type="ECO:0008006" key="3">
    <source>
        <dbReference type="Google" id="ProtNLM"/>
    </source>
</evidence>
<protein>
    <recommendedName>
        <fullName evidence="3">DUF922 domain-containing protein</fullName>
    </recommendedName>
</protein>
<proteinExistence type="predicted"/>
<evidence type="ECO:0000313" key="1">
    <source>
        <dbReference type="EMBL" id="TWW02410.1"/>
    </source>
</evidence>
<dbReference type="EMBL" id="VOHS01000001">
    <property type="protein sequence ID" value="TWW02410.1"/>
    <property type="molecule type" value="Genomic_DNA"/>
</dbReference>
<gene>
    <name evidence="1" type="ORF">FEF09_00980</name>
</gene>
<dbReference type="AlphaFoldDB" id="A0A5C6M0I9"/>
<comment type="caution">
    <text evidence="1">The sequence shown here is derived from an EMBL/GenBank/DDBJ whole genome shotgun (WGS) entry which is preliminary data.</text>
</comment>
<evidence type="ECO:0000313" key="2">
    <source>
        <dbReference type="Proteomes" id="UP000318815"/>
    </source>
</evidence>
<keyword evidence="2" id="KW-1185">Reference proteome</keyword>
<dbReference type="Proteomes" id="UP000318815">
    <property type="component" value="Unassembled WGS sequence"/>
</dbReference>
<reference evidence="1 2" key="1">
    <citation type="submission" date="2019-08" db="EMBL/GenBank/DDBJ databases">
        <title>Whole genome sequencing of chitin degrading bacteria Chitinophaga pinensis YS16.</title>
        <authorList>
            <person name="Singh R.P."/>
            <person name="Manchanda G."/>
            <person name="Maurya I.K."/>
            <person name="Joshi N.K."/>
            <person name="Srivastava A.K."/>
        </authorList>
    </citation>
    <scope>NUCLEOTIDE SEQUENCE [LARGE SCALE GENOMIC DNA]</scope>
    <source>
        <strain evidence="1 2">YS-16</strain>
    </source>
</reference>
<dbReference type="OrthoDB" id="5431540at2"/>
<organism evidence="1 2">
    <name type="scientific">Chitinophaga pinensis</name>
    <dbReference type="NCBI Taxonomy" id="79329"/>
    <lineage>
        <taxon>Bacteria</taxon>
        <taxon>Pseudomonadati</taxon>
        <taxon>Bacteroidota</taxon>
        <taxon>Chitinophagia</taxon>
        <taxon>Chitinophagales</taxon>
        <taxon>Chitinophagaceae</taxon>
        <taxon>Chitinophaga</taxon>
    </lineage>
</organism>
<sequence length="224" mass="25861">MFLFLQLIWCTLLFPAAQPKETPPVTIIKIVFTPDRRPEDPDSDSLFYQPHRKLQWSDFKATPPLRGPSAAVSYTSFAYEGSSLHKKDTLQINLTLQVFFIKGASWVKSFARDNYALEHEQLHFDITWLVALRFQQRIKSMELTAEDFDSIIQYQYIESFREMNKLQEAYDRETNHGQDPAAQKRWKGLVGEALAALTLEGALTRYCNPLSADSSTLRTFNTAW</sequence>
<accession>A0A5C6M0I9</accession>
<name>A0A5C6M0I9_9BACT</name>
<dbReference type="InterPro" id="IPR010321">
    <property type="entry name" value="DUF922"/>
</dbReference>
<dbReference type="RefSeq" id="WP_146303011.1">
    <property type="nucleotide sequence ID" value="NZ_VOHS01000001.1"/>
</dbReference>
<dbReference type="Pfam" id="PF06037">
    <property type="entry name" value="DUF922"/>
    <property type="match status" value="1"/>
</dbReference>